<feature type="region of interest" description="Disordered" evidence="1">
    <location>
        <begin position="66"/>
        <end position="105"/>
    </location>
</feature>
<proteinExistence type="predicted"/>
<organism evidence="2 3">
    <name type="scientific">Pseudomonas viridiflava</name>
    <name type="common">Phytomonas viridiflava</name>
    <dbReference type="NCBI Taxonomy" id="33069"/>
    <lineage>
        <taxon>Bacteria</taxon>
        <taxon>Pseudomonadati</taxon>
        <taxon>Pseudomonadota</taxon>
        <taxon>Gammaproteobacteria</taxon>
        <taxon>Pseudomonadales</taxon>
        <taxon>Pseudomonadaceae</taxon>
        <taxon>Pseudomonas</taxon>
    </lineage>
</organism>
<dbReference type="Proteomes" id="UP001163644">
    <property type="component" value="Chromosome"/>
</dbReference>
<evidence type="ECO:0000313" key="3">
    <source>
        <dbReference type="Proteomes" id="UP001163644"/>
    </source>
</evidence>
<evidence type="ECO:0000313" key="2">
    <source>
        <dbReference type="EMBL" id="UZA68812.1"/>
    </source>
</evidence>
<gene>
    <name evidence="2" type="ORF">EZZ81_11520</name>
</gene>
<dbReference type="EMBL" id="CP036495">
    <property type="protein sequence ID" value="UZA68812.1"/>
    <property type="molecule type" value="Genomic_DNA"/>
</dbReference>
<name>A0AA46VXD3_PSEVI</name>
<dbReference type="AlphaFoldDB" id="A0AA46VXD3"/>
<accession>A0AA46VXD3</accession>
<reference evidence="2" key="1">
    <citation type="submission" date="2019-02" db="EMBL/GenBank/DDBJ databases">
        <authorList>
            <person name="Lutz S."/>
            <person name="Schori C."/>
            <person name="Ahrens C.H."/>
            <person name="Gueguen E."/>
        </authorList>
    </citation>
    <scope>NUCLEOTIDE SEQUENCE</scope>
    <source>
        <strain evidence="2">Psy35</strain>
    </source>
</reference>
<protein>
    <submittedName>
        <fullName evidence="2">Uncharacterized protein</fullName>
    </submittedName>
</protein>
<evidence type="ECO:0000256" key="1">
    <source>
        <dbReference type="SAM" id="MobiDB-lite"/>
    </source>
</evidence>
<sequence>MRTRACFCPKGVGALGGYDGSDGLRSGPELTSGIPRVQVLLPVPGRSRASALLRSVFATRQLMRRRHGETSATTQRIKYSGIKQWMPPPTYPRNKTSSPNHPARKSSMVRKVADWCWREV</sequence>